<dbReference type="PATRIC" id="fig|880157.4.peg.2460"/>
<dbReference type="Pfam" id="PF03614">
    <property type="entry name" value="Flag1_repress"/>
    <property type="match status" value="1"/>
</dbReference>
<evidence type="ECO:0008006" key="3">
    <source>
        <dbReference type="Google" id="ProtNLM"/>
    </source>
</evidence>
<proteinExistence type="predicted"/>
<dbReference type="RefSeq" id="WP_047963519.1">
    <property type="nucleotide sequence ID" value="NZ_CAWMBG010000069.1"/>
</dbReference>
<protein>
    <recommendedName>
        <fullName evidence="3">Repressor</fullName>
    </recommendedName>
</protein>
<accession>A0A0J5FRR8</accession>
<dbReference type="InterPro" id="IPR003223">
    <property type="entry name" value="Flag1_repressor"/>
</dbReference>
<evidence type="ECO:0000313" key="2">
    <source>
        <dbReference type="Proteomes" id="UP000036277"/>
    </source>
</evidence>
<dbReference type="Proteomes" id="UP000036277">
    <property type="component" value="Unassembled WGS sequence"/>
</dbReference>
<keyword evidence="2" id="KW-1185">Reference proteome</keyword>
<evidence type="ECO:0000313" key="1">
    <source>
        <dbReference type="EMBL" id="KMJ44978.1"/>
    </source>
</evidence>
<dbReference type="GO" id="GO:0003700">
    <property type="term" value="F:DNA-binding transcription factor activity"/>
    <property type="evidence" value="ECO:0007669"/>
    <property type="project" value="InterPro"/>
</dbReference>
<organism evidence="1 2">
    <name type="scientific">Xenorhabdus khoisanae</name>
    <dbReference type="NCBI Taxonomy" id="880157"/>
    <lineage>
        <taxon>Bacteria</taxon>
        <taxon>Pseudomonadati</taxon>
        <taxon>Pseudomonadota</taxon>
        <taxon>Gammaproteobacteria</taxon>
        <taxon>Enterobacterales</taxon>
        <taxon>Morganellaceae</taxon>
        <taxon>Xenorhabdus</taxon>
    </lineage>
</organism>
<dbReference type="EMBL" id="LFCV01000069">
    <property type="protein sequence ID" value="KMJ44978.1"/>
    <property type="molecule type" value="Genomic_DNA"/>
</dbReference>
<comment type="caution">
    <text evidence="1">The sequence shown here is derived from an EMBL/GenBank/DDBJ whole genome shotgun (WGS) entry which is preliminary data.</text>
</comment>
<name>A0A0J5FRR8_9GAMM</name>
<dbReference type="AlphaFoldDB" id="A0A0J5FRR8"/>
<gene>
    <name evidence="1" type="ORF">AB204_11585</name>
</gene>
<reference evidence="1 2" key="1">
    <citation type="submission" date="2015-06" db="EMBL/GenBank/DDBJ databases">
        <title>Draft Whole-Genome Sequence of the Entomopathogenic Bacterium Xenorhabdus khoisanae.</title>
        <authorList>
            <person name="Naidoo S."/>
            <person name="Featherston J."/>
            <person name="Gray V.M."/>
        </authorList>
    </citation>
    <scope>NUCLEOTIDE SEQUENCE [LARGE SCALE GENOMIC DNA]</scope>
    <source>
        <strain evidence="1 2">MCB</strain>
    </source>
</reference>
<sequence length="173" mass="19215">MNSELPKVDITYGTKRHGNRSYKTFSASMLKIQRGGKSVKALKTSGESYLSNIERVTANKDLLILSDTRMRISDLVSIEVVERVEVEKKQSRMVGEPINNTNTKTFHLILNKAHAVGKGVVVFMKSGIVYKGVSDNHDFDSLSLNTDDAQLVIIMYDAVKRIIPLEADGTLAE</sequence>
<dbReference type="OrthoDB" id="6448038at2"/>